<name>A0A813FFK6_POLGL</name>
<evidence type="ECO:0000313" key="3">
    <source>
        <dbReference type="Proteomes" id="UP000654075"/>
    </source>
</evidence>
<dbReference type="EMBL" id="CAJNNV010025225">
    <property type="protein sequence ID" value="CAE8613248.1"/>
    <property type="molecule type" value="Genomic_DNA"/>
</dbReference>
<accession>A0A813FFK6</accession>
<dbReference type="Proteomes" id="UP000654075">
    <property type="component" value="Unassembled WGS sequence"/>
</dbReference>
<keyword evidence="3" id="KW-1185">Reference proteome</keyword>
<reference evidence="2" key="1">
    <citation type="submission" date="2021-02" db="EMBL/GenBank/DDBJ databases">
        <authorList>
            <person name="Dougan E. K."/>
            <person name="Rhodes N."/>
            <person name="Thang M."/>
            <person name="Chan C."/>
        </authorList>
    </citation>
    <scope>NUCLEOTIDE SEQUENCE</scope>
</reference>
<organism evidence="2 3">
    <name type="scientific">Polarella glacialis</name>
    <name type="common">Dinoflagellate</name>
    <dbReference type="NCBI Taxonomy" id="89957"/>
    <lineage>
        <taxon>Eukaryota</taxon>
        <taxon>Sar</taxon>
        <taxon>Alveolata</taxon>
        <taxon>Dinophyceae</taxon>
        <taxon>Suessiales</taxon>
        <taxon>Suessiaceae</taxon>
        <taxon>Polarella</taxon>
    </lineage>
</organism>
<comment type="caution">
    <text evidence="2">The sequence shown here is derived from an EMBL/GenBank/DDBJ whole genome shotgun (WGS) entry which is preliminary data.</text>
</comment>
<evidence type="ECO:0000313" key="2">
    <source>
        <dbReference type="EMBL" id="CAE8613248.1"/>
    </source>
</evidence>
<keyword evidence="1" id="KW-0732">Signal</keyword>
<dbReference type="AlphaFoldDB" id="A0A813FFK6"/>
<feature type="chain" id="PRO_5032389168" evidence="1">
    <location>
        <begin position="19"/>
        <end position="124"/>
    </location>
</feature>
<feature type="signal peptide" evidence="1">
    <location>
        <begin position="1"/>
        <end position="18"/>
    </location>
</feature>
<evidence type="ECO:0000256" key="1">
    <source>
        <dbReference type="SAM" id="SignalP"/>
    </source>
</evidence>
<gene>
    <name evidence="2" type="ORF">PGLA1383_LOCUS31024</name>
</gene>
<sequence>MTALLALTMLVILDVSKAQTSCPIQYYDCIKGCDINGKKGQGDFCSTVKENSDECAKTKCDSAKCSAFCGRLAGCLDETRDICTKLSGVADRRSCDADCNGTSTKYPQLSVLGACLLAVVGFQI</sequence>
<protein>
    <submittedName>
        <fullName evidence="2">Uncharacterized protein</fullName>
    </submittedName>
</protein>
<proteinExistence type="predicted"/>